<evidence type="ECO:0000313" key="1">
    <source>
        <dbReference type="EMBL" id="EDY61327.1"/>
    </source>
</evidence>
<protein>
    <submittedName>
        <fullName evidence="1">Uncharacterized protein</fullName>
    </submittedName>
</protein>
<proteinExistence type="predicted"/>
<dbReference type="Proteomes" id="UP000002785">
    <property type="component" value="Chromosome"/>
</dbReference>
<reference evidence="1" key="1">
    <citation type="submission" date="2009-10" db="EMBL/GenBank/DDBJ databases">
        <title>The genome sequence of Streptomyces sviceus strain ATCC 29083.</title>
        <authorList>
            <consortium name="The Broad Institute Genome Sequencing Platform"/>
            <consortium name="Broad Institute Microbial Sequencing Center"/>
            <person name="Fischbach M."/>
            <person name="Godfrey P."/>
            <person name="Ward D."/>
            <person name="Young S."/>
            <person name="Zeng Q."/>
            <person name="Koehrsen M."/>
            <person name="Alvarado L."/>
            <person name="Berlin A.M."/>
            <person name="Bochicchio J."/>
            <person name="Borenstein D."/>
            <person name="Chapman S.B."/>
            <person name="Chen Z."/>
            <person name="Engels R."/>
            <person name="Freedman E."/>
            <person name="Gellesch M."/>
            <person name="Goldberg J."/>
            <person name="Griggs A."/>
            <person name="Gujja S."/>
            <person name="Heilman E.R."/>
            <person name="Heiman D.I."/>
            <person name="Hepburn T.A."/>
            <person name="Howarth C."/>
            <person name="Jen D."/>
            <person name="Larson L."/>
            <person name="Lewis B."/>
            <person name="Mehta T."/>
            <person name="Park D."/>
            <person name="Pearson M."/>
            <person name="Richards J."/>
            <person name="Roberts A."/>
            <person name="Saif S."/>
            <person name="Shea T.D."/>
            <person name="Shenoy N."/>
            <person name="Sisk P."/>
            <person name="Stolte C."/>
            <person name="Sykes S.N."/>
            <person name="Thomson T."/>
            <person name="Walk T."/>
            <person name="White J."/>
            <person name="Yandava C."/>
            <person name="Straight P."/>
            <person name="Clardy J."/>
            <person name="Hung D."/>
            <person name="Kolter R."/>
            <person name="Mekalanos J."/>
            <person name="Walker S."/>
            <person name="Walsh C.T."/>
            <person name="Wieland-Brown L.C."/>
            <person name="Haas B."/>
            <person name="Nusbaum C."/>
            <person name="Birren B."/>
        </authorList>
    </citation>
    <scope>NUCLEOTIDE SEQUENCE [LARGE SCALE GENOMIC DNA]</scope>
    <source>
        <strain evidence="1">ATCC 29083</strain>
    </source>
</reference>
<gene>
    <name evidence="1" type="ORF">SSEG_07906</name>
</gene>
<dbReference type="AlphaFoldDB" id="B5I8C7"/>
<evidence type="ECO:0000313" key="2">
    <source>
        <dbReference type="Proteomes" id="UP000002785"/>
    </source>
</evidence>
<organism evidence="1 2">
    <name type="scientific">Streptomyces sviceus (strain ATCC 29083 / DSM 924 / JCM 4929 / NBRC 13980 / NCIMB 11184 / NRRL 5439 / UC 5370)</name>
    <dbReference type="NCBI Taxonomy" id="463191"/>
    <lineage>
        <taxon>Bacteria</taxon>
        <taxon>Bacillati</taxon>
        <taxon>Actinomycetota</taxon>
        <taxon>Actinomycetes</taxon>
        <taxon>Kitasatosporales</taxon>
        <taxon>Streptomycetaceae</taxon>
        <taxon>Streptomyces</taxon>
    </lineage>
</organism>
<keyword evidence="2" id="KW-1185">Reference proteome</keyword>
<dbReference type="HOGENOM" id="CLU_2304533_0_0_11"/>
<accession>B5I8C7</accession>
<name>B5I8C7_STRX2</name>
<sequence length="100" mass="10528">MGGPQALQRAQERALALLEFEFARVAVAENVQCGQSCTVDQSSFSVGADAVGAFDRPDRAERMGAGPDGDGCSWQDAEGLREADYAFGTEQDAASCVSSY</sequence>
<dbReference type="EMBL" id="CM000951">
    <property type="protein sequence ID" value="EDY61327.1"/>
    <property type="molecule type" value="Genomic_DNA"/>
</dbReference>